<keyword evidence="6" id="KW-1185">Reference proteome</keyword>
<dbReference type="GO" id="GO:0009103">
    <property type="term" value="P:lipopolysaccharide biosynthetic process"/>
    <property type="evidence" value="ECO:0007669"/>
    <property type="project" value="TreeGrafter"/>
</dbReference>
<protein>
    <recommendedName>
        <fullName evidence="2">Glycosyl transferase family 1 domain-containing protein</fullName>
    </recommendedName>
</protein>
<dbReference type="Gene3D" id="3.40.50.2000">
    <property type="entry name" value="Glycogen Phosphorylase B"/>
    <property type="match status" value="1"/>
</dbReference>
<dbReference type="OrthoDB" id="9801609at2"/>
<reference evidence="3 5" key="1">
    <citation type="submission" date="2014-07" db="EMBL/GenBank/DDBJ databases">
        <title>Genome of Flavobacterium hydatis DSM 2063.</title>
        <authorList>
            <person name="Pipes S.E."/>
            <person name="Stropko S.J."/>
            <person name="Newman J.D."/>
        </authorList>
    </citation>
    <scope>NUCLEOTIDE SEQUENCE [LARGE SCALE GENOMIC DNA]</scope>
    <source>
        <strain evidence="3 5">DSM 2063</strain>
    </source>
</reference>
<dbReference type="Pfam" id="PF00534">
    <property type="entry name" value="Glycos_transf_1"/>
    <property type="match status" value="1"/>
</dbReference>
<dbReference type="EMBL" id="MUGY01000004">
    <property type="protein sequence ID" value="OXA96977.1"/>
    <property type="molecule type" value="Genomic_DNA"/>
</dbReference>
<evidence type="ECO:0000313" key="6">
    <source>
        <dbReference type="Proteomes" id="UP000198424"/>
    </source>
</evidence>
<dbReference type="InterPro" id="IPR001296">
    <property type="entry name" value="Glyco_trans_1"/>
</dbReference>
<dbReference type="RefSeq" id="WP_035619561.1">
    <property type="nucleotide sequence ID" value="NZ_JBEWQG010000011.1"/>
</dbReference>
<reference evidence="4 6" key="2">
    <citation type="submission" date="2016-11" db="EMBL/GenBank/DDBJ databases">
        <title>Whole genomes of Flavobacteriaceae.</title>
        <authorList>
            <person name="Stine C."/>
            <person name="Li C."/>
            <person name="Tadesse D."/>
        </authorList>
    </citation>
    <scope>NUCLEOTIDE SEQUENCE [LARGE SCALE GENOMIC DNA]</scope>
    <source>
        <strain evidence="4 6">ATCC 29551</strain>
    </source>
</reference>
<dbReference type="SUPFAM" id="SSF53756">
    <property type="entry name" value="UDP-Glycosyltransferase/glycogen phosphorylase"/>
    <property type="match status" value="1"/>
</dbReference>
<sequence length="371" mass="44027">MLKKTVVLSGANITSGGPLTIYNSALIEFSKLSDYKIIAIVNDSSFFYKSDNISFIEIPQYKKFILFKFYFEYIYYKKISKNINADVWISLNDFTPNVSVKKMFTYFHNASIFFNIKRSDLLFSRSVIFQKIYYTIFLRFNIFKNKKFIVQQNWIGKKISLKYNLPISQILIFKPFNFEDKLKDLDEHFELKKEAKDKLILFYPTRAIGYKNIELICEALNVLYYKYSITNIELRITVLKDQNSYTKYLNKKYEKLNIVWLGSISREQVEYNYKIANVLVYPSRLETWGLPLSEFSRYSKPIFAIDLEYVYETVGNYPYLVIFKPDDISGLALLIKDLIEKKKLDYFNFDKLNIGNNINSINSWKEILDIQ</sequence>
<dbReference type="eggNOG" id="COG0438">
    <property type="taxonomic scope" value="Bacteria"/>
</dbReference>
<organism evidence="3 5">
    <name type="scientific">Flavobacterium hydatis</name>
    <name type="common">Cytophaga aquatilis</name>
    <dbReference type="NCBI Taxonomy" id="991"/>
    <lineage>
        <taxon>Bacteria</taxon>
        <taxon>Pseudomonadati</taxon>
        <taxon>Bacteroidota</taxon>
        <taxon>Flavobacteriia</taxon>
        <taxon>Flavobacteriales</taxon>
        <taxon>Flavobacteriaceae</taxon>
        <taxon>Flavobacterium</taxon>
    </lineage>
</organism>
<proteinExistence type="predicted"/>
<dbReference type="GO" id="GO:0016757">
    <property type="term" value="F:glycosyltransferase activity"/>
    <property type="evidence" value="ECO:0007669"/>
    <property type="project" value="InterPro"/>
</dbReference>
<dbReference type="STRING" id="991.IW20_05085"/>
<dbReference type="EMBL" id="JPRM01000006">
    <property type="protein sequence ID" value="KFF18274.1"/>
    <property type="molecule type" value="Genomic_DNA"/>
</dbReference>
<evidence type="ECO:0000313" key="5">
    <source>
        <dbReference type="Proteomes" id="UP000028712"/>
    </source>
</evidence>
<keyword evidence="1" id="KW-0808">Transferase</keyword>
<accession>A0A086ANL0</accession>
<evidence type="ECO:0000256" key="1">
    <source>
        <dbReference type="ARBA" id="ARBA00022679"/>
    </source>
</evidence>
<name>A0A086ANL0_FLAHY</name>
<feature type="domain" description="Glycosyl transferase family 1" evidence="2">
    <location>
        <begin position="189"/>
        <end position="344"/>
    </location>
</feature>
<comment type="caution">
    <text evidence="3">The sequence shown here is derived from an EMBL/GenBank/DDBJ whole genome shotgun (WGS) entry which is preliminary data.</text>
</comment>
<gene>
    <name evidence="4" type="ORF">B0A62_06925</name>
    <name evidence="3" type="ORF">IW20_05085</name>
</gene>
<evidence type="ECO:0000313" key="3">
    <source>
        <dbReference type="EMBL" id="KFF18274.1"/>
    </source>
</evidence>
<evidence type="ECO:0000259" key="2">
    <source>
        <dbReference type="Pfam" id="PF00534"/>
    </source>
</evidence>
<evidence type="ECO:0000313" key="4">
    <source>
        <dbReference type="EMBL" id="OXA96977.1"/>
    </source>
</evidence>
<dbReference type="Proteomes" id="UP000028712">
    <property type="component" value="Unassembled WGS sequence"/>
</dbReference>
<dbReference type="PANTHER" id="PTHR46401">
    <property type="entry name" value="GLYCOSYLTRANSFERASE WBBK-RELATED"/>
    <property type="match status" value="1"/>
</dbReference>
<dbReference type="Proteomes" id="UP000198424">
    <property type="component" value="Unassembled WGS sequence"/>
</dbReference>
<dbReference type="AlphaFoldDB" id="A0A086ANL0"/>
<dbReference type="PANTHER" id="PTHR46401:SF2">
    <property type="entry name" value="GLYCOSYLTRANSFERASE WBBK-RELATED"/>
    <property type="match status" value="1"/>
</dbReference>